<proteinExistence type="predicted"/>
<protein>
    <submittedName>
        <fullName evidence="1">Uncharacterized protein</fullName>
    </submittedName>
</protein>
<dbReference type="RefSeq" id="WP_016145992.1">
    <property type="nucleotide sequence ID" value="NZ_KB976991.1"/>
</dbReference>
<evidence type="ECO:0000313" key="2">
    <source>
        <dbReference type="Proteomes" id="UP000013986"/>
    </source>
</evidence>
<accession>R8YVU8</accession>
<sequence>MKLRTIPHEYEAILFRGITEELNDFLKGTGSIVYKQGEDFVLSGFVGNQGIDIGDYLYKTDSPLTLVHVAHNDKSFSKYFEVLP</sequence>
<comment type="caution">
    <text evidence="1">The sequence shown here is derived from an EMBL/GenBank/DDBJ whole genome shotgun (WGS) entry which is preliminary data.</text>
</comment>
<dbReference type="EMBL" id="APQO01000006">
    <property type="protein sequence ID" value="EOQ73498.1"/>
    <property type="molecule type" value="Genomic_DNA"/>
</dbReference>
<organism evidence="1 2">
    <name type="scientific">Acinetobacter lactucae</name>
    <dbReference type="NCBI Taxonomy" id="1785128"/>
    <lineage>
        <taxon>Bacteria</taxon>
        <taxon>Pseudomonadati</taxon>
        <taxon>Pseudomonadota</taxon>
        <taxon>Gammaproteobacteria</taxon>
        <taxon>Moraxellales</taxon>
        <taxon>Moraxellaceae</taxon>
        <taxon>Acinetobacter</taxon>
        <taxon>Acinetobacter calcoaceticus/baumannii complex</taxon>
    </lineage>
</organism>
<dbReference type="AlphaFoldDB" id="R8YVU8"/>
<evidence type="ECO:0000313" key="1">
    <source>
        <dbReference type="EMBL" id="EOQ73498.1"/>
    </source>
</evidence>
<reference evidence="1 2" key="1">
    <citation type="submission" date="2013-02" db="EMBL/GenBank/DDBJ databases">
        <title>The Genome Sequence of Acinetobacter pittii ANC 4052.</title>
        <authorList>
            <consortium name="The Broad Institute Genome Sequencing Platform"/>
            <consortium name="The Broad Institute Genome Sequencing Center for Infectious Disease"/>
            <person name="Cerqueira G."/>
            <person name="Feldgarden M."/>
            <person name="Courvalin P."/>
            <person name="Perichon B."/>
            <person name="Grillot-Courvalin C."/>
            <person name="Clermont D."/>
            <person name="Rocha E."/>
            <person name="Yoon E.-J."/>
            <person name="Nemec A."/>
            <person name="Walker B."/>
            <person name="Young S.K."/>
            <person name="Zeng Q."/>
            <person name="Gargeya S."/>
            <person name="Fitzgerald M."/>
            <person name="Haas B."/>
            <person name="Abouelleil A."/>
            <person name="Alvarado L."/>
            <person name="Arachchi H.M."/>
            <person name="Berlin A.M."/>
            <person name="Chapman S.B."/>
            <person name="Dewar J."/>
            <person name="Goldberg J."/>
            <person name="Griggs A."/>
            <person name="Gujja S."/>
            <person name="Hansen M."/>
            <person name="Howarth C."/>
            <person name="Imamovic A."/>
            <person name="Larimer J."/>
            <person name="McCowan C."/>
            <person name="Murphy C."/>
            <person name="Neiman D."/>
            <person name="Pearson M."/>
            <person name="Priest M."/>
            <person name="Roberts A."/>
            <person name="Saif S."/>
            <person name="Shea T."/>
            <person name="Sisk P."/>
            <person name="Sykes S."/>
            <person name="Wortman J."/>
            <person name="Nusbaum C."/>
            <person name="Birren B."/>
        </authorList>
    </citation>
    <scope>NUCLEOTIDE SEQUENCE [LARGE SCALE GENOMIC DNA]</scope>
    <source>
        <strain evidence="1 2">ANC 4052</strain>
    </source>
</reference>
<name>R8YVU8_9GAMM</name>
<gene>
    <name evidence="1" type="ORF">F929_03441</name>
</gene>
<dbReference type="Proteomes" id="UP000013986">
    <property type="component" value="Unassembled WGS sequence"/>
</dbReference>
<dbReference type="HOGENOM" id="CLU_2520111_0_0_6"/>